<comment type="function">
    <text evidence="3">Catalyzes the hydrolytic dehalogenation of small (S)-2-haloalkanoic acids to yield the corresponding (R)-2-hydroxyalkanoic acids.</text>
</comment>
<dbReference type="InterPro" id="IPR006439">
    <property type="entry name" value="HAD-SF_hydro_IA"/>
</dbReference>
<accession>A0A317CC47</accession>
<evidence type="ECO:0000256" key="1">
    <source>
        <dbReference type="ARBA" id="ARBA00008106"/>
    </source>
</evidence>
<dbReference type="CDD" id="cd02588">
    <property type="entry name" value="HAD_L2-DEX"/>
    <property type="match status" value="1"/>
</dbReference>
<dbReference type="SFLD" id="SFLDS00003">
    <property type="entry name" value="Haloacid_Dehalogenase"/>
    <property type="match status" value="1"/>
</dbReference>
<dbReference type="NCBIfam" id="TIGR01493">
    <property type="entry name" value="HAD-SF-IA-v2"/>
    <property type="match status" value="1"/>
</dbReference>
<evidence type="ECO:0000313" key="4">
    <source>
        <dbReference type="EMBL" id="PWQ95949.1"/>
    </source>
</evidence>
<comment type="catalytic activity">
    <reaction evidence="3">
        <text>an (S)-2-haloacid + H2O = a (2R)-2-hydroxycarboxylate + a halide anion + H(+)</text>
        <dbReference type="Rhea" id="RHEA:11192"/>
        <dbReference type="ChEBI" id="CHEBI:15377"/>
        <dbReference type="ChEBI" id="CHEBI:15378"/>
        <dbReference type="ChEBI" id="CHEBI:16042"/>
        <dbReference type="ChEBI" id="CHEBI:58314"/>
        <dbReference type="ChEBI" id="CHEBI:137405"/>
        <dbReference type="EC" id="3.8.1.2"/>
    </reaction>
</comment>
<dbReference type="PRINTS" id="PR00413">
    <property type="entry name" value="HADHALOGNASE"/>
</dbReference>
<dbReference type="Gene3D" id="3.40.50.1000">
    <property type="entry name" value="HAD superfamily/HAD-like"/>
    <property type="match status" value="1"/>
</dbReference>
<dbReference type="InterPro" id="IPR036412">
    <property type="entry name" value="HAD-like_sf"/>
</dbReference>
<dbReference type="Gene3D" id="1.10.150.240">
    <property type="entry name" value="Putative phosphatase, domain 2"/>
    <property type="match status" value="1"/>
</dbReference>
<comment type="similarity">
    <text evidence="1 3">Belongs to the HAD-like hydrolase superfamily. S-2-haloalkanoic acid dehalogenase family.</text>
</comment>
<evidence type="ECO:0000256" key="3">
    <source>
        <dbReference type="RuleBase" id="RU368077"/>
    </source>
</evidence>
<keyword evidence="2 3" id="KW-0378">Hydrolase</keyword>
<dbReference type="InterPro" id="IPR023198">
    <property type="entry name" value="PGP-like_dom2"/>
</dbReference>
<dbReference type="InterPro" id="IPR006328">
    <property type="entry name" value="2-HAD"/>
</dbReference>
<evidence type="ECO:0000313" key="5">
    <source>
        <dbReference type="Proteomes" id="UP000245506"/>
    </source>
</evidence>
<dbReference type="OrthoDB" id="5865007at2"/>
<dbReference type="PANTHER" id="PTHR43316">
    <property type="entry name" value="HYDROLASE, HALOACID DELAHOGENASE-RELATED"/>
    <property type="match status" value="1"/>
</dbReference>
<name>A0A317CC47_9GAMM</name>
<dbReference type="GO" id="GO:0018784">
    <property type="term" value="F:(S)-2-haloacid dehalogenase activity"/>
    <property type="evidence" value="ECO:0007669"/>
    <property type="project" value="UniProtKB-UniRule"/>
</dbReference>
<organism evidence="4 5">
    <name type="scientific">Leucothrix arctica</name>
    <dbReference type="NCBI Taxonomy" id="1481894"/>
    <lineage>
        <taxon>Bacteria</taxon>
        <taxon>Pseudomonadati</taxon>
        <taxon>Pseudomonadota</taxon>
        <taxon>Gammaproteobacteria</taxon>
        <taxon>Thiotrichales</taxon>
        <taxon>Thiotrichaceae</taxon>
        <taxon>Leucothrix</taxon>
    </lineage>
</organism>
<dbReference type="InterPro" id="IPR051540">
    <property type="entry name" value="S-2-haloacid_dehalogenase"/>
</dbReference>
<dbReference type="PANTHER" id="PTHR43316:SF3">
    <property type="entry name" value="HALOACID DEHALOGENASE, TYPE II (AFU_ORTHOLOGUE AFUA_2G07750)-RELATED"/>
    <property type="match status" value="1"/>
</dbReference>
<keyword evidence="5" id="KW-1185">Reference proteome</keyword>
<dbReference type="EMBL" id="QGKL01000031">
    <property type="protein sequence ID" value="PWQ95949.1"/>
    <property type="molecule type" value="Genomic_DNA"/>
</dbReference>
<dbReference type="RefSeq" id="WP_109823528.1">
    <property type="nucleotide sequence ID" value="NZ_QGKL01000031.1"/>
</dbReference>
<dbReference type="Pfam" id="PF00702">
    <property type="entry name" value="Hydrolase"/>
    <property type="match status" value="1"/>
</dbReference>
<comment type="caution">
    <text evidence="4">The sequence shown here is derived from an EMBL/GenBank/DDBJ whole genome shotgun (WGS) entry which is preliminary data.</text>
</comment>
<dbReference type="EC" id="3.8.1.2" evidence="3"/>
<dbReference type="NCBIfam" id="TIGR01428">
    <property type="entry name" value="HAD_type_II"/>
    <property type="match status" value="1"/>
</dbReference>
<proteinExistence type="inferred from homology"/>
<reference evidence="4 5" key="1">
    <citation type="submission" date="2018-05" db="EMBL/GenBank/DDBJ databases">
        <title>Leucothrix arctica sp. nov., isolated from Arctic seawater.</title>
        <authorList>
            <person name="Choi A."/>
            <person name="Baek K."/>
        </authorList>
    </citation>
    <scope>NUCLEOTIDE SEQUENCE [LARGE SCALE GENOMIC DNA]</scope>
    <source>
        <strain evidence="4 5">IMCC9719</strain>
    </source>
</reference>
<sequence length="229" mass="24958">MATVIAFDIYGTLINTHGVVTRLQEYIGDNAQTFSNVWRDKQLEYSFRRGLMNSYQPFSVCTSQALDYVDQMLSTGLSDSQKSSLLAEYRVLPAFEDVIESLTTLKSAGHKMYAFSNGTADAVEGLLANAGIRELFDGVVSVDPLQTFKPNPDVYAHMVKTGGATVAETWLISSNPFDVIGAATAGLKTAWIQRSQSTVFDPWGVEPTVVVESLTQLALDANMLKAPTV</sequence>
<dbReference type="SFLD" id="SFLDG01129">
    <property type="entry name" value="C1.5:_HAD__Beta-PGM__Phosphata"/>
    <property type="match status" value="1"/>
</dbReference>
<gene>
    <name evidence="4" type="ORF">DKT75_11250</name>
</gene>
<dbReference type="AlphaFoldDB" id="A0A317CC47"/>
<protein>
    <recommendedName>
        <fullName evidence="3">(S)-2-haloacid dehalogenase</fullName>
        <ecNumber evidence="3">3.8.1.2</ecNumber>
    </recommendedName>
    <alternativeName>
        <fullName evidence="3">2-haloalkanoic acid dehalogenase</fullName>
    </alternativeName>
    <alternativeName>
        <fullName evidence="3">Halocarboxylic acid halidohydrolase</fullName>
    </alternativeName>
    <alternativeName>
        <fullName evidence="3">L-2-haloacid dehalogenase</fullName>
    </alternativeName>
</protein>
<evidence type="ECO:0000256" key="2">
    <source>
        <dbReference type="ARBA" id="ARBA00022801"/>
    </source>
</evidence>
<dbReference type="Proteomes" id="UP000245506">
    <property type="component" value="Unassembled WGS sequence"/>
</dbReference>
<dbReference type="InterPro" id="IPR023214">
    <property type="entry name" value="HAD_sf"/>
</dbReference>
<dbReference type="SUPFAM" id="SSF56784">
    <property type="entry name" value="HAD-like"/>
    <property type="match status" value="1"/>
</dbReference>